<proteinExistence type="predicted"/>
<dbReference type="Gene3D" id="3.20.20.70">
    <property type="entry name" value="Aldolase class I"/>
    <property type="match status" value="1"/>
</dbReference>
<sequence length="525" mass="59468">MSDFKILDCTLRDGGYYTDWDFSKELVNKYIEAVAALPIDYVEIGYRSPSKKGYLGEYFYLPINTIRFIRENIRQDQKIAIMINTKDINNEEQFVELLNICKSNVNMVRFATSPENISYSISLASRAKKLGFEVAINLMYLSKLTISDIDYLINLDSINDLDYIYFVDSYGACTPDQVARLITHFNENSHGVKIGFHGHDNLELVFANTLKAVDKGVSMVDATFTGMGRGAGNLKTELITLYKSKTSNTPIDFDAIEQIVNVFNELKDKYGWGTSLPYMFAGLNGLPQDKVMSLLSKNRYSASSIIESFSESNHYNNVYLPQIEEENSDSYENVIIIGGGKELSNHHDAIIEFAKEKNALIINSTTKNQELFNVPDLKRFVCLPGDERNKIKGSFSRDNGNIKGMIVTHNTAKLIKEDDFVSPIYTIEIDSRLDFENDVKEDAPLAMALTLSLKFKSKNVYLAGFDGYLGLTEKERSLSSENQKIINCYNDIEQNNIQTLTPSLYNIDRYSVYSYIANKKNIGVK</sequence>
<evidence type="ECO:0000313" key="4">
    <source>
        <dbReference type="Proteomes" id="UP001389717"/>
    </source>
</evidence>
<dbReference type="EMBL" id="JBBYAF010000001">
    <property type="protein sequence ID" value="MEL3970781.1"/>
    <property type="molecule type" value="Genomic_DNA"/>
</dbReference>
<name>A0ABU9K3Z3_9BACI</name>
<dbReference type="CDD" id="cd07944">
    <property type="entry name" value="DRE_TIM_HOA_like"/>
    <property type="match status" value="1"/>
</dbReference>
<dbReference type="InterPro" id="IPR050073">
    <property type="entry name" value="2-IPM_HCS-like"/>
</dbReference>
<evidence type="ECO:0000313" key="3">
    <source>
        <dbReference type="EMBL" id="MEL3970781.1"/>
    </source>
</evidence>
<dbReference type="Proteomes" id="UP001389717">
    <property type="component" value="Unassembled WGS sequence"/>
</dbReference>
<evidence type="ECO:0000256" key="1">
    <source>
        <dbReference type="ARBA" id="ARBA00023211"/>
    </source>
</evidence>
<keyword evidence="1" id="KW-0464">Manganese</keyword>
<comment type="caution">
    <text evidence="3">The sequence shown here is derived from an EMBL/GenBank/DDBJ whole genome shotgun (WGS) entry which is preliminary data.</text>
</comment>
<gene>
    <name evidence="3" type="ORF">AAEO50_00665</name>
</gene>
<keyword evidence="4" id="KW-1185">Reference proteome</keyword>
<reference evidence="3 4" key="1">
    <citation type="submission" date="2024-04" db="EMBL/GenBank/DDBJ databases">
        <title>Bacillus oryzaecorticis sp. nov., a moderately halophilic bacterium isolated from rice husks.</title>
        <authorList>
            <person name="Zhu H.-S."/>
        </authorList>
    </citation>
    <scope>NUCLEOTIDE SEQUENCE [LARGE SCALE GENOMIC DNA]</scope>
    <source>
        <strain evidence="3 4">ZC255</strain>
    </source>
</reference>
<dbReference type="PANTHER" id="PTHR10277">
    <property type="entry name" value="HOMOCITRATE SYNTHASE-RELATED"/>
    <property type="match status" value="1"/>
</dbReference>
<dbReference type="RefSeq" id="WP_341979337.1">
    <property type="nucleotide sequence ID" value="NZ_JBBYAF010000001.1"/>
</dbReference>
<accession>A0ABU9K3Z3</accession>
<dbReference type="Pfam" id="PF00682">
    <property type="entry name" value="HMGL-like"/>
    <property type="match status" value="1"/>
</dbReference>
<feature type="domain" description="Pyruvate carboxyltransferase" evidence="2">
    <location>
        <begin position="4"/>
        <end position="257"/>
    </location>
</feature>
<dbReference type="SUPFAM" id="SSF51569">
    <property type="entry name" value="Aldolase"/>
    <property type="match status" value="1"/>
</dbReference>
<organism evidence="3 4">
    <name type="scientific">Rossellomorea oryzaecorticis</name>
    <dbReference type="NCBI Taxonomy" id="1396505"/>
    <lineage>
        <taxon>Bacteria</taxon>
        <taxon>Bacillati</taxon>
        <taxon>Bacillota</taxon>
        <taxon>Bacilli</taxon>
        <taxon>Bacillales</taxon>
        <taxon>Bacillaceae</taxon>
        <taxon>Rossellomorea</taxon>
    </lineage>
</organism>
<protein>
    <submittedName>
        <fullName evidence="3">Aldolase catalytic domain-containing protein</fullName>
    </submittedName>
</protein>
<dbReference type="InterPro" id="IPR013785">
    <property type="entry name" value="Aldolase_TIM"/>
</dbReference>
<dbReference type="PANTHER" id="PTHR10277:SF9">
    <property type="entry name" value="2-ISOPROPYLMALATE SYNTHASE 1, CHLOROPLASTIC-RELATED"/>
    <property type="match status" value="1"/>
</dbReference>
<dbReference type="InterPro" id="IPR000891">
    <property type="entry name" value="PYR_CT"/>
</dbReference>
<evidence type="ECO:0000259" key="2">
    <source>
        <dbReference type="PROSITE" id="PS50991"/>
    </source>
</evidence>
<dbReference type="PROSITE" id="PS50991">
    <property type="entry name" value="PYR_CT"/>
    <property type="match status" value="1"/>
</dbReference>